<dbReference type="PANTHER" id="PTHR14735">
    <property type="entry name" value="COILED-COIL DOMAIN-CONTAINING PROTEIN 134"/>
    <property type="match status" value="1"/>
</dbReference>
<organism evidence="3">
    <name type="scientific">Cacopsylla melanoneura</name>
    <dbReference type="NCBI Taxonomy" id="428564"/>
    <lineage>
        <taxon>Eukaryota</taxon>
        <taxon>Metazoa</taxon>
        <taxon>Ecdysozoa</taxon>
        <taxon>Arthropoda</taxon>
        <taxon>Hexapoda</taxon>
        <taxon>Insecta</taxon>
        <taxon>Pterygota</taxon>
        <taxon>Neoptera</taxon>
        <taxon>Paraneoptera</taxon>
        <taxon>Hemiptera</taxon>
        <taxon>Sternorrhyncha</taxon>
        <taxon>Psylloidea</taxon>
        <taxon>Psyllidae</taxon>
        <taxon>Psyllinae</taxon>
        <taxon>Cacopsylla</taxon>
    </lineage>
</organism>
<feature type="compositionally biased region" description="Basic residues" evidence="1">
    <location>
        <begin position="206"/>
        <end position="216"/>
    </location>
</feature>
<evidence type="ECO:0000313" key="3">
    <source>
        <dbReference type="EMBL" id="CAG6611023.1"/>
    </source>
</evidence>
<reference evidence="3" key="1">
    <citation type="submission" date="2021-05" db="EMBL/GenBank/DDBJ databases">
        <authorList>
            <person name="Alioto T."/>
            <person name="Alioto T."/>
            <person name="Gomez Garrido J."/>
        </authorList>
    </citation>
    <scope>NUCLEOTIDE SEQUENCE</scope>
</reference>
<name>A0A8D8LM14_9HEMI</name>
<sequence length="224" mass="26108">MWFLHKILSTYLSFWIVCCFAEHRPPQRNSESSQSLEEVFMKLFSQRRTEQINAVKGILRYDEKKREIMVNTVTEKIFQVIKSSRAVLEGAGYVPGLSEFPENEKTRDALSNILENTSLFGDMVLYIPHVTSSILSTHNEYEVLLKWSLLFMNQTQLLDKKTIKQMSLVSQELNITDRNPDYINPYKKSAQKIQAQAQREALEPKPKKKKKKKLPRGPRLTDEL</sequence>
<proteinExistence type="predicted"/>
<feature type="compositionally biased region" description="Low complexity" evidence="1">
    <location>
        <begin position="188"/>
        <end position="198"/>
    </location>
</feature>
<protein>
    <submittedName>
        <fullName evidence="3">Coiled-coil domain-containing protein 134</fullName>
    </submittedName>
</protein>
<dbReference type="Pfam" id="PF15002">
    <property type="entry name" value="ERK-JNK_inhib"/>
    <property type="match status" value="1"/>
</dbReference>
<feature type="signal peptide" evidence="2">
    <location>
        <begin position="1"/>
        <end position="21"/>
    </location>
</feature>
<evidence type="ECO:0000256" key="1">
    <source>
        <dbReference type="SAM" id="MobiDB-lite"/>
    </source>
</evidence>
<dbReference type="EMBL" id="HBUF01020460">
    <property type="protein sequence ID" value="CAG6611023.1"/>
    <property type="molecule type" value="Transcribed_RNA"/>
</dbReference>
<dbReference type="InterPro" id="IPR026321">
    <property type="entry name" value="CC134"/>
</dbReference>
<accession>A0A8D8LM14</accession>
<dbReference type="AlphaFoldDB" id="A0A8D8LM14"/>
<keyword evidence="2" id="KW-0732">Signal</keyword>
<evidence type="ECO:0000256" key="2">
    <source>
        <dbReference type="SAM" id="SignalP"/>
    </source>
</evidence>
<feature type="region of interest" description="Disordered" evidence="1">
    <location>
        <begin position="188"/>
        <end position="224"/>
    </location>
</feature>
<dbReference type="PANTHER" id="PTHR14735:SF1">
    <property type="entry name" value="COILED-COIL DOMAIN-CONTAINING PROTEIN 134"/>
    <property type="match status" value="1"/>
</dbReference>
<feature type="chain" id="PRO_5034723345" evidence="2">
    <location>
        <begin position="22"/>
        <end position="224"/>
    </location>
</feature>